<evidence type="ECO:0000256" key="1">
    <source>
        <dbReference type="SAM" id="SignalP"/>
    </source>
</evidence>
<dbReference type="PANTHER" id="PTHR48228">
    <property type="entry name" value="SUCCINYL-COA--D-CITRAMALATE COA-TRANSFERASE"/>
    <property type="match status" value="1"/>
</dbReference>
<dbReference type="InterPro" id="IPR006311">
    <property type="entry name" value="TAT_signal"/>
</dbReference>
<name>A0A2N5X0H2_9GAMM</name>
<evidence type="ECO:0000313" key="3">
    <source>
        <dbReference type="Proteomes" id="UP000235005"/>
    </source>
</evidence>
<dbReference type="PROSITE" id="PS51318">
    <property type="entry name" value="TAT"/>
    <property type="match status" value="1"/>
</dbReference>
<dbReference type="InterPro" id="IPR050509">
    <property type="entry name" value="CoA-transferase_III"/>
</dbReference>
<feature type="chain" id="PRO_5014840405" evidence="1">
    <location>
        <begin position="26"/>
        <end position="501"/>
    </location>
</feature>
<comment type="caution">
    <text evidence="2">The sequence shown here is derived from an EMBL/GenBank/DDBJ whole genome shotgun (WGS) entry which is preliminary data.</text>
</comment>
<dbReference type="Gene3D" id="3.30.1540.10">
    <property type="entry name" value="formyl-coa transferase, domain 3"/>
    <property type="match status" value="1"/>
</dbReference>
<sequence>MTTRREFIAGAVAAAGMAALSPAIAASQKSAIDRHFGALMHGIGLNLEETGGTIMFNGSEPLFPSATPLATAFALPAMACGAGAAINWRQRGGAGQNISIDIEQAAHGVFPEMTANPSLNGGPYPGFYTDNPIEQSHAYDTRDGRHIYVASVYPHQIKAWLKFLDCDRNSESVRAAISQWDAQALEDAANAVGLTACVARTPEEWLAHPQGRLLSQTPLIEIRKLGDSPVEPLGSGSRPLSGVRVLAATHAIAGPTVGRCLSQHGADVLQFNKPDDFEHEWVYLDANVGSRSTILDLNVDKQHAKAHELLRDADIFVDNYRGRSLGKFGFLPEDLAKERPGIIVVTIRCYGWDGPWAMRGGFDMLGCAASGLTMLEAIDGKPQLPSTLLINDHVAGYLGAAGAMAAVSRRAREGGSYHVSVSLTRAAMWYQGLGMMNKKALLQEFGDKPHRLPAPDMITRQTPFGEVQRLAPAVKLSATPAYWEDPILVHKGSSTAEWRQS</sequence>
<feature type="signal peptide" evidence="1">
    <location>
        <begin position="1"/>
        <end position="25"/>
    </location>
</feature>
<reference evidence="2 3" key="1">
    <citation type="submission" date="2018-01" db="EMBL/GenBank/DDBJ databases">
        <title>The draft genome sequence of Halioglobus lutimaris HF004.</title>
        <authorList>
            <person name="Du Z.-J."/>
            <person name="Shi M.-J."/>
        </authorList>
    </citation>
    <scope>NUCLEOTIDE SEQUENCE [LARGE SCALE GENOMIC DNA]</scope>
    <source>
        <strain evidence="2 3">HF004</strain>
    </source>
</reference>
<proteinExistence type="predicted"/>
<dbReference type="InterPro" id="IPR044855">
    <property type="entry name" value="CoA-Trfase_III_dom3_sf"/>
</dbReference>
<dbReference type="Gene3D" id="3.40.50.10540">
    <property type="entry name" value="Crotonobetainyl-coa:carnitine coa-transferase, domain 1"/>
    <property type="match status" value="2"/>
</dbReference>
<evidence type="ECO:0000313" key="2">
    <source>
        <dbReference type="EMBL" id="PLW67960.1"/>
    </source>
</evidence>
<keyword evidence="3" id="KW-1185">Reference proteome</keyword>
<gene>
    <name evidence="2" type="ORF">C0039_15100</name>
</gene>
<dbReference type="PANTHER" id="PTHR48228:SF4">
    <property type="entry name" value="BLR3030 PROTEIN"/>
    <property type="match status" value="1"/>
</dbReference>
<dbReference type="Proteomes" id="UP000235005">
    <property type="component" value="Unassembled WGS sequence"/>
</dbReference>
<organism evidence="2 3">
    <name type="scientific">Pseudohalioglobus lutimaris</name>
    <dbReference type="NCBI Taxonomy" id="1737061"/>
    <lineage>
        <taxon>Bacteria</taxon>
        <taxon>Pseudomonadati</taxon>
        <taxon>Pseudomonadota</taxon>
        <taxon>Gammaproteobacteria</taxon>
        <taxon>Cellvibrionales</taxon>
        <taxon>Halieaceae</taxon>
        <taxon>Pseudohalioglobus</taxon>
    </lineage>
</organism>
<dbReference type="GO" id="GO:0003824">
    <property type="term" value="F:catalytic activity"/>
    <property type="evidence" value="ECO:0007669"/>
    <property type="project" value="InterPro"/>
</dbReference>
<dbReference type="OrthoDB" id="9058532at2"/>
<dbReference type="InterPro" id="IPR003673">
    <property type="entry name" value="CoA-Trfase_fam_III"/>
</dbReference>
<dbReference type="AlphaFoldDB" id="A0A2N5X0H2"/>
<protein>
    <submittedName>
        <fullName evidence="2">Carnitine dehydratase</fullName>
    </submittedName>
</protein>
<accession>A0A2N5X0H2</accession>
<dbReference type="EMBL" id="PKUS01000022">
    <property type="protein sequence ID" value="PLW67960.1"/>
    <property type="molecule type" value="Genomic_DNA"/>
</dbReference>
<keyword evidence="1" id="KW-0732">Signal</keyword>
<dbReference type="Pfam" id="PF02515">
    <property type="entry name" value="CoA_transf_3"/>
    <property type="match status" value="2"/>
</dbReference>
<dbReference type="InterPro" id="IPR023606">
    <property type="entry name" value="CoA-Trfase_III_dom_1_sf"/>
</dbReference>
<dbReference type="SUPFAM" id="SSF89796">
    <property type="entry name" value="CoA-transferase family III (CaiB/BaiF)"/>
    <property type="match status" value="2"/>
</dbReference>